<dbReference type="InterPro" id="IPR036052">
    <property type="entry name" value="TrpB-like_PALP_sf"/>
</dbReference>
<dbReference type="NCBIfam" id="TIGR01136">
    <property type="entry name" value="cysKM"/>
    <property type="match status" value="1"/>
</dbReference>
<reference evidence="5 6" key="1">
    <citation type="submission" date="2020-07" db="EMBL/GenBank/DDBJ databases">
        <title>Facklamia lactis sp. nov., isolated from raw milk.</title>
        <authorList>
            <person name="Doll E.V."/>
            <person name="Huptas C."/>
            <person name="Staib L."/>
            <person name="Wenning M."/>
            <person name="Scherer S."/>
        </authorList>
    </citation>
    <scope>NUCLEOTIDE SEQUENCE [LARGE SCALE GENOMIC DNA]</scope>
    <source>
        <strain evidence="5 6">DSM 111018</strain>
    </source>
</reference>
<dbReference type="InterPro" id="IPR001926">
    <property type="entry name" value="TrpB-like_PALP"/>
</dbReference>
<name>A0ABS0LPP4_9LACT</name>
<evidence type="ECO:0000256" key="3">
    <source>
        <dbReference type="ARBA" id="ARBA00022898"/>
    </source>
</evidence>
<evidence type="ECO:0000256" key="1">
    <source>
        <dbReference type="ARBA" id="ARBA00001933"/>
    </source>
</evidence>
<gene>
    <name evidence="5" type="primary">cysK</name>
    <name evidence="5" type="ORF">HZY91_04325</name>
</gene>
<dbReference type="PANTHER" id="PTHR10314">
    <property type="entry name" value="CYSTATHIONINE BETA-SYNTHASE"/>
    <property type="match status" value="1"/>
</dbReference>
<dbReference type="SUPFAM" id="SSF53686">
    <property type="entry name" value="Tryptophan synthase beta subunit-like PLP-dependent enzymes"/>
    <property type="match status" value="1"/>
</dbReference>
<dbReference type="Gene3D" id="3.40.50.1100">
    <property type="match status" value="2"/>
</dbReference>
<evidence type="ECO:0000313" key="6">
    <source>
        <dbReference type="Proteomes" id="UP000721415"/>
    </source>
</evidence>
<dbReference type="Pfam" id="PF00291">
    <property type="entry name" value="PALP"/>
    <property type="match status" value="1"/>
</dbReference>
<keyword evidence="6" id="KW-1185">Reference proteome</keyword>
<dbReference type="EC" id="2.5.1.47" evidence="5"/>
<dbReference type="GO" id="GO:0004124">
    <property type="term" value="F:cysteine synthase activity"/>
    <property type="evidence" value="ECO:0007669"/>
    <property type="project" value="UniProtKB-EC"/>
</dbReference>
<dbReference type="CDD" id="cd01561">
    <property type="entry name" value="CBS_like"/>
    <property type="match status" value="1"/>
</dbReference>
<evidence type="ECO:0000259" key="4">
    <source>
        <dbReference type="Pfam" id="PF00291"/>
    </source>
</evidence>
<comment type="caution">
    <text evidence="5">The sequence shown here is derived from an EMBL/GenBank/DDBJ whole genome shotgun (WGS) entry which is preliminary data.</text>
</comment>
<keyword evidence="5" id="KW-0808">Transferase</keyword>
<comment type="pathway">
    <text evidence="2">Amino-acid biosynthesis; L-cysteine biosynthesis; L-cysteine from L-serine: step 2/2.</text>
</comment>
<dbReference type="InterPro" id="IPR050214">
    <property type="entry name" value="Cys_Synth/Cystath_Beta-Synth"/>
</dbReference>
<proteinExistence type="predicted"/>
<dbReference type="InterPro" id="IPR005859">
    <property type="entry name" value="CysK"/>
</dbReference>
<evidence type="ECO:0000313" key="5">
    <source>
        <dbReference type="EMBL" id="MBG9986118.1"/>
    </source>
</evidence>
<dbReference type="InterPro" id="IPR005856">
    <property type="entry name" value="Cys_synth"/>
</dbReference>
<keyword evidence="3" id="KW-0663">Pyridoxal phosphate</keyword>
<organism evidence="5 6">
    <name type="scientific">Facklamia lactis</name>
    <dbReference type="NCBI Taxonomy" id="2749967"/>
    <lineage>
        <taxon>Bacteria</taxon>
        <taxon>Bacillati</taxon>
        <taxon>Bacillota</taxon>
        <taxon>Bacilli</taxon>
        <taxon>Lactobacillales</taxon>
        <taxon>Aerococcaceae</taxon>
        <taxon>Facklamia</taxon>
    </lineage>
</organism>
<dbReference type="RefSeq" id="WP_197115034.1">
    <property type="nucleotide sequence ID" value="NZ_JACBXQ010000002.1"/>
</dbReference>
<accession>A0ABS0LPP4</accession>
<dbReference type="NCBIfam" id="TIGR01139">
    <property type="entry name" value="cysK"/>
    <property type="match status" value="1"/>
</dbReference>
<sequence>MLYNNVVEAIGNTPLIKINGLSEESAEIYVKLERSNPSGSVKDRPVKYILKAMMEQGELKEGGTIIEPTSGNTGIGLAMAGAALGLKVIIVMPDSMSVERRQLMAAYGAELVLTPAADGAMKAAKAKAEELSKELNAPILGQFAQTANIQAHEETTAQEILKDLEQVDGFVAGIGTSGTIVGVGNVLKSRDANIKIIAVEPEASPLISKGQAASHKIQGLGANFIPEIYQDNNIDDIYLVSNEDAIAHMKELAKNQGILSGISSGANYCAAKKLAKELGKGKKVVTVLPDTGERYLSTGLFNENE</sequence>
<evidence type="ECO:0000256" key="2">
    <source>
        <dbReference type="ARBA" id="ARBA00004962"/>
    </source>
</evidence>
<feature type="domain" description="Tryptophan synthase beta chain-like PALP" evidence="4">
    <location>
        <begin position="8"/>
        <end position="290"/>
    </location>
</feature>
<dbReference type="EMBL" id="JACBXQ010000002">
    <property type="protein sequence ID" value="MBG9986118.1"/>
    <property type="molecule type" value="Genomic_DNA"/>
</dbReference>
<protein>
    <submittedName>
        <fullName evidence="5">Cysteine synthase A</fullName>
        <ecNumber evidence="5">2.5.1.47</ecNumber>
    </submittedName>
</protein>
<comment type="cofactor">
    <cofactor evidence="1">
        <name>pyridoxal 5'-phosphate</name>
        <dbReference type="ChEBI" id="CHEBI:597326"/>
    </cofactor>
</comment>
<dbReference type="Proteomes" id="UP000721415">
    <property type="component" value="Unassembled WGS sequence"/>
</dbReference>